<reference evidence="1" key="1">
    <citation type="submission" date="2020-04" db="EMBL/GenBank/DDBJ databases">
        <authorList>
            <person name="Chiriac C."/>
            <person name="Salcher M."/>
            <person name="Ghai R."/>
            <person name="Kavagutti S V."/>
        </authorList>
    </citation>
    <scope>NUCLEOTIDE SEQUENCE</scope>
</reference>
<dbReference type="SUPFAM" id="SSF52266">
    <property type="entry name" value="SGNH hydrolase"/>
    <property type="match status" value="1"/>
</dbReference>
<evidence type="ECO:0000313" key="1">
    <source>
        <dbReference type="EMBL" id="CAB4138043.1"/>
    </source>
</evidence>
<proteinExistence type="predicted"/>
<organism evidence="1">
    <name type="scientific">uncultured Caudovirales phage</name>
    <dbReference type="NCBI Taxonomy" id="2100421"/>
    <lineage>
        <taxon>Viruses</taxon>
        <taxon>Duplodnaviria</taxon>
        <taxon>Heunggongvirae</taxon>
        <taxon>Uroviricota</taxon>
        <taxon>Caudoviricetes</taxon>
        <taxon>Peduoviridae</taxon>
        <taxon>Maltschvirus</taxon>
        <taxon>Maltschvirus maltsch</taxon>
    </lineage>
</organism>
<name>A0A6J5LY37_9CAUD</name>
<gene>
    <name evidence="1" type="ORF">UFOVP328_236</name>
</gene>
<protein>
    <submittedName>
        <fullName evidence="1">Uncharacterized protein</fullName>
    </submittedName>
</protein>
<dbReference type="EMBL" id="LR796341">
    <property type="protein sequence ID" value="CAB4138043.1"/>
    <property type="molecule type" value="Genomic_DNA"/>
</dbReference>
<accession>A0A6J5LY37</accession>
<sequence length="237" mass="28159">MRLYFNGCSHTYGDDLDDKNLAWPSVLSRQLGCEFFNDSVSGGTNDRIRYRTLKFADQFDKFYIAWTYTSRFTRYRADNNHDVNFNVQLKNSLYDKTPEYQHYGKLHYATWHNELYAFKLWLQDIILMQRFFESIKKPYVMINSVDNLIDRWSVSCDLFNDSVKSLLCFDLMDDEQLYNEHQEIQSLIKQIDLSKYVGWNSWWLIKLSKDYPVGNTGHLLSEGHGAAAQHIINYDPY</sequence>